<evidence type="ECO:0000313" key="1">
    <source>
        <dbReference type="EMBL" id="QTA81352.1"/>
    </source>
</evidence>
<sequence length="173" mass="20165">MDKSIIDNFYAVSANECLEIVSDSLFYVYDCPQTKQSIITLKKPDEQHFKTVNINSKPIRFLSVDNCMFFGGDGKRCDFILYDEITFCFIELKEVKKDEHKKRKNSKRIAEQQLLAVIELFQGKIDLSDKVLEAYLCIGYTSTRPKILSKSQRAKKDFVKLKTKLYDSCQKQF</sequence>
<accession>A0A975B9K3</accession>
<dbReference type="AlphaFoldDB" id="A0A975B9K3"/>
<proteinExistence type="predicted"/>
<dbReference type="KEGG" id="dli:dnl_36850"/>
<dbReference type="EMBL" id="CP061799">
    <property type="protein sequence ID" value="QTA81352.1"/>
    <property type="molecule type" value="Genomic_DNA"/>
</dbReference>
<dbReference type="RefSeq" id="WP_207687397.1">
    <property type="nucleotide sequence ID" value="NZ_CP061799.1"/>
</dbReference>
<evidence type="ECO:0000313" key="2">
    <source>
        <dbReference type="Proteomes" id="UP000663720"/>
    </source>
</evidence>
<organism evidence="1 2">
    <name type="scientific">Desulfonema limicola</name>
    <dbReference type="NCBI Taxonomy" id="45656"/>
    <lineage>
        <taxon>Bacteria</taxon>
        <taxon>Pseudomonadati</taxon>
        <taxon>Thermodesulfobacteriota</taxon>
        <taxon>Desulfobacteria</taxon>
        <taxon>Desulfobacterales</taxon>
        <taxon>Desulfococcaceae</taxon>
        <taxon>Desulfonema</taxon>
    </lineage>
</organism>
<name>A0A975B9K3_9BACT</name>
<dbReference type="Proteomes" id="UP000663720">
    <property type="component" value="Chromosome"/>
</dbReference>
<reference evidence="1" key="1">
    <citation type="journal article" date="2021" name="Microb. Physiol.">
        <title>Proteogenomic Insights into the Physiology of Marine, Sulfate-Reducing, Filamentous Desulfonema limicola and Desulfonema magnum.</title>
        <authorList>
            <person name="Schnaars V."/>
            <person name="Wohlbrand L."/>
            <person name="Scheve S."/>
            <person name="Hinrichs C."/>
            <person name="Reinhardt R."/>
            <person name="Rabus R."/>
        </authorList>
    </citation>
    <scope>NUCLEOTIDE SEQUENCE</scope>
    <source>
        <strain evidence="1">5ac10</strain>
    </source>
</reference>
<keyword evidence="2" id="KW-1185">Reference proteome</keyword>
<protein>
    <submittedName>
        <fullName evidence="1">Uncharacterized protein</fullName>
    </submittedName>
</protein>
<gene>
    <name evidence="1" type="ORF">dnl_36850</name>
</gene>